<organism evidence="1 4">
    <name type="scientific">Pseudidiomarina terrestris</name>
    <dbReference type="NCBI Taxonomy" id="2820060"/>
    <lineage>
        <taxon>Bacteria</taxon>
        <taxon>Pseudomonadati</taxon>
        <taxon>Pseudomonadota</taxon>
        <taxon>Gammaproteobacteria</taxon>
        <taxon>Alteromonadales</taxon>
        <taxon>Idiomarinaceae</taxon>
        <taxon>Pseudidiomarina</taxon>
    </lineage>
</organism>
<dbReference type="Gene3D" id="1.20.120.330">
    <property type="entry name" value="Nucleotidyltransferases domain 2"/>
    <property type="match status" value="1"/>
</dbReference>
<proteinExistence type="predicted"/>
<evidence type="ECO:0000313" key="1">
    <source>
        <dbReference type="EMBL" id="MDN7124145.1"/>
    </source>
</evidence>
<protein>
    <recommendedName>
        <fullName evidence="5">HEPN domain-containing protein</fullName>
    </recommendedName>
</protein>
<evidence type="ECO:0000313" key="3">
    <source>
        <dbReference type="Proteomes" id="UP001169491"/>
    </source>
</evidence>
<comment type="caution">
    <text evidence="1">The sequence shown here is derived from an EMBL/GenBank/DDBJ whole genome shotgun (WGS) entry which is preliminary data.</text>
</comment>
<name>A0AAW7QV59_9GAMM</name>
<accession>A0AAW7QV59</accession>
<dbReference type="EMBL" id="JAGGJC010000001">
    <property type="protein sequence ID" value="MDN7128402.1"/>
    <property type="molecule type" value="Genomic_DNA"/>
</dbReference>
<dbReference type="AlphaFoldDB" id="A0AAW7QV59"/>
<dbReference type="EMBL" id="JAGGJB010000002">
    <property type="protein sequence ID" value="MDN7124145.1"/>
    <property type="molecule type" value="Genomic_DNA"/>
</dbReference>
<evidence type="ECO:0008006" key="5">
    <source>
        <dbReference type="Google" id="ProtNLM"/>
    </source>
</evidence>
<evidence type="ECO:0000313" key="4">
    <source>
        <dbReference type="Proteomes" id="UP001169492"/>
    </source>
</evidence>
<gene>
    <name evidence="1" type="ORF">J6I90_04570</name>
    <name evidence="2" type="ORF">J6I92_00735</name>
</gene>
<dbReference type="Proteomes" id="UP001169491">
    <property type="component" value="Unassembled WGS sequence"/>
</dbReference>
<dbReference type="Proteomes" id="UP001169492">
    <property type="component" value="Unassembled WGS sequence"/>
</dbReference>
<keyword evidence="3" id="KW-1185">Reference proteome</keyword>
<dbReference type="RefSeq" id="WP_301774251.1">
    <property type="nucleotide sequence ID" value="NZ_JAGGJB010000002.1"/>
</dbReference>
<reference evidence="3 4" key="1">
    <citation type="submission" date="2021-03" db="EMBL/GenBank/DDBJ databases">
        <title>Pseudidiomarina terrestris, a new bacterium isolated from saline soil.</title>
        <authorList>
            <person name="Galisteo C."/>
            <person name="De La Haba R."/>
            <person name="Sanchez-Porro C."/>
            <person name="Ventosa A."/>
        </authorList>
    </citation>
    <scope>NUCLEOTIDE SEQUENCE [LARGE SCALE GENOMIC DNA]</scope>
    <source>
        <strain evidence="1 4">1APP75-32.1</strain>
        <strain evidence="3">1APR75-15</strain>
        <strain evidence="2">1ASR75-15</strain>
    </source>
</reference>
<evidence type="ECO:0000313" key="2">
    <source>
        <dbReference type="EMBL" id="MDN7128402.1"/>
    </source>
</evidence>
<sequence>MAITNIQKINSFAIRAFRETADKDYVHARMAYKASLVPQFLWSSLHALEKYAKCILILNRIPKPTERIGHEVLKSLELVKDKVDICLSKQTMEFLDRLENGARFRYYEVSWFVDGPELTVLDRAIWELRRYCNTGLYDYSENGVVVNKFEHERVKSIDRPTRQNTFITGGWLESVLNKKSHDAREFLVWSNLYYTKSNRRTARVKSGFYAGNSPFYLHPEIIEEVRKYVFVPKEVVKAYQKG</sequence>